<dbReference type="AlphaFoldDB" id="A0AAJ1W705"/>
<evidence type="ECO:0000256" key="1">
    <source>
        <dbReference type="SAM" id="MobiDB-lite"/>
    </source>
</evidence>
<comment type="caution">
    <text evidence="2">The sequence shown here is derived from an EMBL/GenBank/DDBJ whole genome shotgun (WGS) entry which is preliminary data.</text>
</comment>
<feature type="region of interest" description="Disordered" evidence="1">
    <location>
        <begin position="14"/>
        <end position="33"/>
    </location>
</feature>
<dbReference type="Proteomes" id="UP001229081">
    <property type="component" value="Unassembled WGS sequence"/>
</dbReference>
<accession>A0AAJ1W705</accession>
<name>A0AAJ1W705_9MYCO</name>
<feature type="compositionally biased region" description="Polar residues" evidence="1">
    <location>
        <begin position="17"/>
        <end position="29"/>
    </location>
</feature>
<protein>
    <submittedName>
        <fullName evidence="2">Uncharacterized protein</fullName>
    </submittedName>
</protein>
<dbReference type="RefSeq" id="WP_166460411.1">
    <property type="nucleotide sequence ID" value="NZ_JAUFSA010000004.1"/>
</dbReference>
<dbReference type="EMBL" id="JAUFSA010000004">
    <property type="protein sequence ID" value="MDP7739266.1"/>
    <property type="molecule type" value="Genomic_DNA"/>
</dbReference>
<evidence type="ECO:0000313" key="3">
    <source>
        <dbReference type="Proteomes" id="UP001229081"/>
    </source>
</evidence>
<proteinExistence type="predicted"/>
<reference evidence="2" key="1">
    <citation type="submission" date="2023-06" db="EMBL/GenBank/DDBJ databases">
        <title>Identification of two novel mycobacterium reveal diversities and complexities of Mycobacterium gordonae clade.</title>
        <authorList>
            <person name="Matsumoto Y."/>
            <person name="Nakamura S."/>
            <person name="Motooka D."/>
            <person name="Fukushima K."/>
        </authorList>
    </citation>
    <scope>NUCLEOTIDE SEQUENCE</scope>
    <source>
        <strain evidence="2">TY812</strain>
    </source>
</reference>
<evidence type="ECO:0000313" key="2">
    <source>
        <dbReference type="EMBL" id="MDP7739266.1"/>
    </source>
</evidence>
<sequence length="139" mass="15553">MAEAPTWFTVRRATGRSDPSANGEWTISKRTPHTLGRTRPLGWYGGDFATRVEAIEFGESQGWTLVANWAEAEALYAPVRLSATERSRYAEQRRADLIEVRVGSELRYVTREMAETLTLLLRYPDELGVCTAFAGAVVI</sequence>
<organism evidence="2 3">
    <name type="scientific">Mycobacterium paragordonae</name>
    <dbReference type="NCBI Taxonomy" id="1389713"/>
    <lineage>
        <taxon>Bacteria</taxon>
        <taxon>Bacillati</taxon>
        <taxon>Actinomycetota</taxon>
        <taxon>Actinomycetes</taxon>
        <taxon>Mycobacteriales</taxon>
        <taxon>Mycobacteriaceae</taxon>
        <taxon>Mycobacterium</taxon>
    </lineage>
</organism>
<gene>
    <name evidence="2" type="ORF">QXL92_31525</name>
</gene>